<sequence>MGKSNSKLKPEVVEELTRKTYCIRALLRTVLVVSWIQQASRRSTSNSFPAATPPSSPASSSTCLTRTRMDALSLQSLFRPCRSPPGGLWTKSSDVSPKRITSVLVQQASTILRRSDVLREQLFLHCLTALQWTQ</sequence>
<proteinExistence type="predicted"/>
<dbReference type="Proteomes" id="UP000265140">
    <property type="component" value="Chromosome 14"/>
</dbReference>
<reference evidence="2" key="2">
    <citation type="submission" date="2025-08" db="UniProtKB">
        <authorList>
            <consortium name="Ensembl"/>
        </authorList>
    </citation>
    <scope>IDENTIFICATION</scope>
</reference>
<keyword evidence="3" id="KW-1185">Reference proteome</keyword>
<evidence type="ECO:0000313" key="2">
    <source>
        <dbReference type="Ensembl" id="ENSELUP00000093086.1"/>
    </source>
</evidence>
<dbReference type="GeneTree" id="ENSGT00940000163010"/>
<evidence type="ECO:0000313" key="3">
    <source>
        <dbReference type="Proteomes" id="UP000265140"/>
    </source>
</evidence>
<reference evidence="2" key="3">
    <citation type="submission" date="2025-09" db="UniProtKB">
        <authorList>
            <consortium name="Ensembl"/>
        </authorList>
    </citation>
    <scope>IDENTIFICATION</scope>
</reference>
<accession>A0AAY5KWL1</accession>
<organism evidence="2 3">
    <name type="scientific">Esox lucius</name>
    <name type="common">Northern pike</name>
    <dbReference type="NCBI Taxonomy" id="8010"/>
    <lineage>
        <taxon>Eukaryota</taxon>
        <taxon>Metazoa</taxon>
        <taxon>Chordata</taxon>
        <taxon>Craniata</taxon>
        <taxon>Vertebrata</taxon>
        <taxon>Euteleostomi</taxon>
        <taxon>Actinopterygii</taxon>
        <taxon>Neopterygii</taxon>
        <taxon>Teleostei</taxon>
        <taxon>Protacanthopterygii</taxon>
        <taxon>Esociformes</taxon>
        <taxon>Esocidae</taxon>
        <taxon>Esox</taxon>
    </lineage>
</organism>
<reference evidence="2 3" key="1">
    <citation type="submission" date="2020-02" db="EMBL/GenBank/DDBJ databases">
        <title>Esox lucius (northern pike) genome, fEsoLuc1, primary haplotype.</title>
        <authorList>
            <person name="Myers G."/>
            <person name="Karagic N."/>
            <person name="Meyer A."/>
            <person name="Pippel M."/>
            <person name="Reichard M."/>
            <person name="Winkler S."/>
            <person name="Tracey A."/>
            <person name="Sims Y."/>
            <person name="Howe K."/>
            <person name="Rhie A."/>
            <person name="Formenti G."/>
            <person name="Durbin R."/>
            <person name="Fedrigo O."/>
            <person name="Jarvis E.D."/>
        </authorList>
    </citation>
    <scope>NUCLEOTIDE SEQUENCE [LARGE SCALE GENOMIC DNA]</scope>
</reference>
<name>A0AAY5KWL1_ESOLU</name>
<dbReference type="Ensembl" id="ENSELUT00000088176.1">
    <property type="protein sequence ID" value="ENSELUP00000093086.1"/>
    <property type="gene ID" value="ENSELUG00000032344.2"/>
</dbReference>
<dbReference type="AlphaFoldDB" id="A0AAY5KWL1"/>
<feature type="region of interest" description="Disordered" evidence="1">
    <location>
        <begin position="40"/>
        <end position="62"/>
    </location>
</feature>
<protein>
    <submittedName>
        <fullName evidence="2">Uncharacterized protein</fullName>
    </submittedName>
</protein>
<evidence type="ECO:0000256" key="1">
    <source>
        <dbReference type="SAM" id="MobiDB-lite"/>
    </source>
</evidence>